<dbReference type="PANTHER" id="PTHR43150">
    <property type="entry name" value="HYPERKINETIC, ISOFORM M"/>
    <property type="match status" value="1"/>
</dbReference>
<evidence type="ECO:0000256" key="1">
    <source>
        <dbReference type="ARBA" id="ARBA00006515"/>
    </source>
</evidence>
<dbReference type="FunCoup" id="A0A1Y2FVS0">
    <property type="interactions" value="10"/>
</dbReference>
<dbReference type="CDD" id="cd19143">
    <property type="entry name" value="AKR_AKR6C1_2"/>
    <property type="match status" value="1"/>
</dbReference>
<dbReference type="InterPro" id="IPR005399">
    <property type="entry name" value="K_chnl_volt-dep_bsu_KCNAB-rel"/>
</dbReference>
<dbReference type="GO" id="GO:0016491">
    <property type="term" value="F:oxidoreductase activity"/>
    <property type="evidence" value="ECO:0007669"/>
    <property type="project" value="UniProtKB-KW"/>
</dbReference>
<sequence>MSTTAYDPKNMTFKRLGNTGLQVSSFSYGGWLTVGGTQQGDIVKDIMKAAWDGGINTFDTAEIYSNGKCEEEMGRVIKELGWKREELVIITKIFFGTGRKDPNQRGLSRKHLVEGLNESLRRLQMDYVDVVFAHRHDAATPMEEVVRGFNHLIETGKTFYWGTSEWTAAQIEEATGIANRLGLIAPCAEQPHYSALYRDNFEAQLKPVFDKYNYGSTIWSPLESGLLTGKYNEGIPKDSRFTNNKDFFGDTIKALESPEGKAKIEKVKKLTEVAKRLDADVASLSLAWASKNPHVSTILLGASKPEQVTQNLKALDVLPKLTPEIMEEIEKILDNTPKQPNTYGR</sequence>
<dbReference type="InParanoid" id="A0A1Y2FVS0"/>
<reference evidence="5 6" key="1">
    <citation type="submission" date="2016-07" db="EMBL/GenBank/DDBJ databases">
        <title>Pervasive Adenine N6-methylation of Active Genes in Fungi.</title>
        <authorList>
            <consortium name="DOE Joint Genome Institute"/>
            <person name="Mondo S.J."/>
            <person name="Dannebaum R.O."/>
            <person name="Kuo R.C."/>
            <person name="Labutti K."/>
            <person name="Haridas S."/>
            <person name="Kuo A."/>
            <person name="Salamov A."/>
            <person name="Ahrendt S.R."/>
            <person name="Lipzen A."/>
            <person name="Sullivan W."/>
            <person name="Andreopoulos W.B."/>
            <person name="Clum A."/>
            <person name="Lindquist E."/>
            <person name="Daum C."/>
            <person name="Ramamoorthy G.K."/>
            <person name="Gryganskyi A."/>
            <person name="Culley D."/>
            <person name="Magnuson J.K."/>
            <person name="James T.Y."/>
            <person name="O'Malley M.A."/>
            <person name="Stajich J.E."/>
            <person name="Spatafora J.W."/>
            <person name="Visel A."/>
            <person name="Grigoriev I.V."/>
        </authorList>
    </citation>
    <scope>NUCLEOTIDE SEQUENCE [LARGE SCALE GENOMIC DNA]</scope>
    <source>
        <strain evidence="5 6">62-1032</strain>
    </source>
</reference>
<keyword evidence="6" id="KW-1185">Reference proteome</keyword>
<comment type="caution">
    <text evidence="5">The sequence shown here is derived from an EMBL/GenBank/DDBJ whole genome shotgun (WGS) entry which is preliminary data.</text>
</comment>
<dbReference type="Pfam" id="PF00248">
    <property type="entry name" value="Aldo_ket_red"/>
    <property type="match status" value="1"/>
</dbReference>
<dbReference type="AlphaFoldDB" id="A0A1Y2FVS0"/>
<evidence type="ECO:0000313" key="5">
    <source>
        <dbReference type="EMBL" id="ORY87404.1"/>
    </source>
</evidence>
<evidence type="ECO:0000256" key="2">
    <source>
        <dbReference type="ARBA" id="ARBA00022857"/>
    </source>
</evidence>
<organism evidence="5 6">
    <name type="scientific">Leucosporidium creatinivorum</name>
    <dbReference type="NCBI Taxonomy" id="106004"/>
    <lineage>
        <taxon>Eukaryota</taxon>
        <taxon>Fungi</taxon>
        <taxon>Dikarya</taxon>
        <taxon>Basidiomycota</taxon>
        <taxon>Pucciniomycotina</taxon>
        <taxon>Microbotryomycetes</taxon>
        <taxon>Leucosporidiales</taxon>
        <taxon>Leucosporidium</taxon>
    </lineage>
</organism>
<keyword evidence="2" id="KW-0521">NADP</keyword>
<dbReference type="InterPro" id="IPR023210">
    <property type="entry name" value="NADP_OxRdtase_dom"/>
</dbReference>
<evidence type="ECO:0000256" key="3">
    <source>
        <dbReference type="ARBA" id="ARBA00023002"/>
    </source>
</evidence>
<feature type="domain" description="NADP-dependent oxidoreductase" evidence="4">
    <location>
        <begin position="28"/>
        <end position="333"/>
    </location>
</feature>
<dbReference type="Gene3D" id="3.20.20.100">
    <property type="entry name" value="NADP-dependent oxidoreductase domain"/>
    <property type="match status" value="1"/>
</dbReference>
<dbReference type="InterPro" id="IPR036812">
    <property type="entry name" value="NAD(P)_OxRdtase_dom_sf"/>
</dbReference>
<comment type="similarity">
    <text evidence="1">Belongs to the shaker potassium channel beta subunit family.</text>
</comment>
<proteinExistence type="inferred from homology"/>
<dbReference type="Proteomes" id="UP000193467">
    <property type="component" value="Unassembled WGS sequence"/>
</dbReference>
<gene>
    <name evidence="5" type="ORF">BCR35DRAFT_302152</name>
</gene>
<dbReference type="PANTHER" id="PTHR43150:SF2">
    <property type="entry name" value="HYPERKINETIC, ISOFORM M"/>
    <property type="match status" value="1"/>
</dbReference>
<dbReference type="SUPFAM" id="SSF51430">
    <property type="entry name" value="NAD(P)-linked oxidoreductase"/>
    <property type="match status" value="1"/>
</dbReference>
<accession>A0A1Y2FVS0</accession>
<protein>
    <submittedName>
        <fullName evidence="5">NADP-dependent oxidoreductase domain-containing protein</fullName>
    </submittedName>
</protein>
<dbReference type="OrthoDB" id="1720422at2759"/>
<evidence type="ECO:0000313" key="6">
    <source>
        <dbReference type="Proteomes" id="UP000193467"/>
    </source>
</evidence>
<dbReference type="PRINTS" id="PR01577">
    <property type="entry name" value="KCNABCHANNEL"/>
</dbReference>
<name>A0A1Y2FVS0_9BASI</name>
<dbReference type="EMBL" id="MCGR01000013">
    <property type="protein sequence ID" value="ORY87404.1"/>
    <property type="molecule type" value="Genomic_DNA"/>
</dbReference>
<dbReference type="STRING" id="106004.A0A1Y2FVS0"/>
<keyword evidence="3" id="KW-0560">Oxidoreductase</keyword>
<evidence type="ECO:0000259" key="4">
    <source>
        <dbReference type="Pfam" id="PF00248"/>
    </source>
</evidence>